<dbReference type="STRING" id="41875.K8EJ78"/>
<name>K8EJ78_9CHLO</name>
<protein>
    <recommendedName>
        <fullName evidence="1">Mitochondrial splicing suppressor 51-like C-terminal domain-containing protein</fullName>
    </recommendedName>
</protein>
<dbReference type="Proteomes" id="UP000198341">
    <property type="component" value="Chromosome 10"/>
</dbReference>
<feature type="domain" description="Mitochondrial splicing suppressor 51-like C-terminal" evidence="1">
    <location>
        <begin position="169"/>
        <end position="346"/>
    </location>
</feature>
<proteinExistence type="predicted"/>
<reference evidence="2 3" key="1">
    <citation type="submission" date="2011-10" db="EMBL/GenBank/DDBJ databases">
        <authorList>
            <person name="Genoscope - CEA"/>
        </authorList>
    </citation>
    <scope>NUCLEOTIDE SEQUENCE [LARGE SCALE GENOMIC DNA]</scope>
    <source>
        <strain evidence="2 3">RCC 1105</strain>
    </source>
</reference>
<dbReference type="KEGG" id="bpg:Bathy10g04290"/>
<dbReference type="InterPro" id="IPR046824">
    <property type="entry name" value="Mss51-like_C"/>
</dbReference>
<organism evidence="2 3">
    <name type="scientific">Bathycoccus prasinos</name>
    <dbReference type="NCBI Taxonomy" id="41875"/>
    <lineage>
        <taxon>Eukaryota</taxon>
        <taxon>Viridiplantae</taxon>
        <taxon>Chlorophyta</taxon>
        <taxon>Mamiellophyceae</taxon>
        <taxon>Mamiellales</taxon>
        <taxon>Bathycoccaceae</taxon>
        <taxon>Bathycoccus</taxon>
    </lineage>
</organism>
<dbReference type="Pfam" id="PF20179">
    <property type="entry name" value="MSS51_C"/>
    <property type="match status" value="1"/>
</dbReference>
<evidence type="ECO:0000259" key="1">
    <source>
        <dbReference type="Pfam" id="PF20179"/>
    </source>
</evidence>
<gene>
    <name evidence="2" type="ordered locus">Bathy10g04290</name>
</gene>
<dbReference type="PANTHER" id="PTHR47570">
    <property type="entry name" value="ZINC ION BINDING PROTEIN"/>
    <property type="match status" value="1"/>
</dbReference>
<dbReference type="EMBL" id="FO082269">
    <property type="protein sequence ID" value="CCO18086.1"/>
    <property type="molecule type" value="Genomic_DNA"/>
</dbReference>
<dbReference type="GeneID" id="19013505"/>
<evidence type="ECO:0000313" key="2">
    <source>
        <dbReference type="EMBL" id="CCO18086.1"/>
    </source>
</evidence>
<dbReference type="RefSeq" id="XP_007510553.1">
    <property type="nucleotide sequence ID" value="XM_007510491.1"/>
</dbReference>
<evidence type="ECO:0000313" key="3">
    <source>
        <dbReference type="Proteomes" id="UP000198341"/>
    </source>
</evidence>
<sequence>MKTKTHRNEINAESPNFFCENCRAIYYCSDECRIASTSGRNGDHDRNACMRLAEEVSLFEQLVKKTEGGAEDELLGVQESACDELKRLGVHKHREYRRECSCFDFVPFGELVYNELRSVSTYEEYIASELQYFRKLLRDVNDGDADWVQKHARVDHLPFSIAQNILKFNLDIIMESSILRVCIAGCEKEFDTFERVAKKIYALTSRDDEDGDSTTRRMEVYFVGPELSKRLHNTVVSFYDGKLQCILLKGLLGTSAELEGGAPPDIVYCPNAGVAIYTFEWHAAVRWCILNAKGRKKGCLMLFSDYTFEAAWKGYELLLQWIVEQGAEGKTILPVCENAFKHPTLRKHERVTTKQVREYSNGFIFGFGT</sequence>
<keyword evidence="3" id="KW-1185">Reference proteome</keyword>
<dbReference type="AlphaFoldDB" id="K8EJ78"/>
<dbReference type="PANTHER" id="PTHR47570:SF1">
    <property type="entry name" value="ZINC ION BINDING PROTEIN"/>
    <property type="match status" value="1"/>
</dbReference>
<accession>K8EJ78</accession>